<dbReference type="AlphaFoldDB" id="A0A316E9G8"/>
<gene>
    <name evidence="1" type="ORF">LV89_01829</name>
</gene>
<evidence type="ECO:0000313" key="2">
    <source>
        <dbReference type="Proteomes" id="UP000245489"/>
    </source>
</evidence>
<dbReference type="EMBL" id="QGGO01000008">
    <property type="protein sequence ID" value="PWK27017.1"/>
    <property type="molecule type" value="Genomic_DNA"/>
</dbReference>
<protein>
    <submittedName>
        <fullName evidence="1">Uncharacterized protein</fullName>
    </submittedName>
</protein>
<sequence length="127" mass="14524">MLLFLTGCTQADYQRIDSIFGFTKSVKTNQSSEYYGIKPDTSVEFEPFNAKRFDSVKVAKKADSIKTRILSPQKTKREGWRSDPALNSAYEESKAFEKARRQLHEIYAENAKKAKEIKKSTAKDSTE</sequence>
<accession>A0A316E9G8</accession>
<keyword evidence="2" id="KW-1185">Reference proteome</keyword>
<dbReference type="Proteomes" id="UP000245489">
    <property type="component" value="Unassembled WGS sequence"/>
</dbReference>
<reference evidence="1 2" key="1">
    <citation type="submission" date="2018-05" db="EMBL/GenBank/DDBJ databases">
        <title>Genomic Encyclopedia of Archaeal and Bacterial Type Strains, Phase II (KMG-II): from individual species to whole genera.</title>
        <authorList>
            <person name="Goeker M."/>
        </authorList>
    </citation>
    <scope>NUCLEOTIDE SEQUENCE [LARGE SCALE GENOMIC DNA]</scope>
    <source>
        <strain evidence="1 2">DSM 22214</strain>
    </source>
</reference>
<comment type="caution">
    <text evidence="1">The sequence shown here is derived from an EMBL/GenBank/DDBJ whole genome shotgun (WGS) entry which is preliminary data.</text>
</comment>
<evidence type="ECO:0000313" key="1">
    <source>
        <dbReference type="EMBL" id="PWK27017.1"/>
    </source>
</evidence>
<proteinExistence type="predicted"/>
<organism evidence="1 2">
    <name type="scientific">Arcicella aurantiaca</name>
    <dbReference type="NCBI Taxonomy" id="591202"/>
    <lineage>
        <taxon>Bacteria</taxon>
        <taxon>Pseudomonadati</taxon>
        <taxon>Bacteroidota</taxon>
        <taxon>Cytophagia</taxon>
        <taxon>Cytophagales</taxon>
        <taxon>Flectobacillaceae</taxon>
        <taxon>Arcicella</taxon>
    </lineage>
</organism>
<name>A0A316E9G8_9BACT</name>